<dbReference type="InterPro" id="IPR016181">
    <property type="entry name" value="Acyl_CoA_acyltransferase"/>
</dbReference>
<keyword evidence="2" id="KW-0808">Transferase</keyword>
<keyword evidence="3" id="KW-1185">Reference proteome</keyword>
<evidence type="ECO:0000313" key="3">
    <source>
        <dbReference type="Proteomes" id="UP000236161"/>
    </source>
</evidence>
<dbReference type="InterPro" id="IPR031165">
    <property type="entry name" value="GNAT_YJDJ"/>
</dbReference>
<accession>A0A2H9ZSU9</accession>
<protein>
    <submittedName>
        <fullName evidence="2">Acetyltransferase</fullName>
    </submittedName>
</protein>
<evidence type="ECO:0000259" key="1">
    <source>
        <dbReference type="PROSITE" id="PS51729"/>
    </source>
</evidence>
<dbReference type="Pfam" id="PF14542">
    <property type="entry name" value="Acetyltransf_CG"/>
    <property type="match status" value="1"/>
</dbReference>
<dbReference type="PANTHER" id="PTHR31435:SF9">
    <property type="entry name" value="PROTEIN NATD1"/>
    <property type="match status" value="1"/>
</dbReference>
<dbReference type="AlphaFoldDB" id="A0A2H9ZSU9"/>
<proteinExistence type="predicted"/>
<organism evidence="2 3">
    <name type="scientific">Apostasia shenzhenica</name>
    <dbReference type="NCBI Taxonomy" id="1088818"/>
    <lineage>
        <taxon>Eukaryota</taxon>
        <taxon>Viridiplantae</taxon>
        <taxon>Streptophyta</taxon>
        <taxon>Embryophyta</taxon>
        <taxon>Tracheophyta</taxon>
        <taxon>Spermatophyta</taxon>
        <taxon>Magnoliopsida</taxon>
        <taxon>Liliopsida</taxon>
        <taxon>Asparagales</taxon>
        <taxon>Orchidaceae</taxon>
        <taxon>Apostasioideae</taxon>
        <taxon>Apostasia</taxon>
    </lineage>
</organism>
<dbReference type="GO" id="GO:0016740">
    <property type="term" value="F:transferase activity"/>
    <property type="evidence" value="ECO:0007669"/>
    <property type="project" value="UniProtKB-KW"/>
</dbReference>
<dbReference type="PROSITE" id="PS51729">
    <property type="entry name" value="GNAT_YJDJ"/>
    <property type="match status" value="1"/>
</dbReference>
<dbReference type="InterPro" id="IPR045057">
    <property type="entry name" value="Gcn5-rel_NAT"/>
</dbReference>
<reference evidence="2 3" key="1">
    <citation type="journal article" date="2017" name="Nature">
        <title>The Apostasia genome and the evolution of orchids.</title>
        <authorList>
            <person name="Zhang G.Q."/>
            <person name="Liu K.W."/>
            <person name="Li Z."/>
            <person name="Lohaus R."/>
            <person name="Hsiao Y.Y."/>
            <person name="Niu S.C."/>
            <person name="Wang J.Y."/>
            <person name="Lin Y.C."/>
            <person name="Xu Q."/>
            <person name="Chen L.J."/>
            <person name="Yoshida K."/>
            <person name="Fujiwara S."/>
            <person name="Wang Z.W."/>
            <person name="Zhang Y.Q."/>
            <person name="Mitsuda N."/>
            <person name="Wang M."/>
            <person name="Liu G.H."/>
            <person name="Pecoraro L."/>
            <person name="Huang H.X."/>
            <person name="Xiao X.J."/>
            <person name="Lin M."/>
            <person name="Wu X.Y."/>
            <person name="Wu W.L."/>
            <person name="Chen Y.Y."/>
            <person name="Chang S.B."/>
            <person name="Sakamoto S."/>
            <person name="Ohme-Takagi M."/>
            <person name="Yagi M."/>
            <person name="Zeng S.J."/>
            <person name="Shen C.Y."/>
            <person name="Yeh C.M."/>
            <person name="Luo Y.B."/>
            <person name="Tsai W.C."/>
            <person name="Van de Peer Y."/>
            <person name="Liu Z.J."/>
        </authorList>
    </citation>
    <scope>NUCLEOTIDE SEQUENCE [LARGE SCALE GENOMIC DNA]</scope>
    <source>
        <strain evidence="3">cv. Shenzhen</strain>
        <tissue evidence="2">Stem</tissue>
    </source>
</reference>
<name>A0A2H9ZSU9_9ASPA</name>
<dbReference type="EMBL" id="KZ454171">
    <property type="protein sequence ID" value="PKA46369.1"/>
    <property type="molecule type" value="Genomic_DNA"/>
</dbReference>
<dbReference type="SUPFAM" id="SSF55729">
    <property type="entry name" value="Acyl-CoA N-acyltransferases (Nat)"/>
    <property type="match status" value="1"/>
</dbReference>
<feature type="domain" description="N-acetyltransferase" evidence="1">
    <location>
        <begin position="1"/>
        <end position="45"/>
    </location>
</feature>
<dbReference type="OrthoDB" id="74247at2759"/>
<dbReference type="PANTHER" id="PTHR31435">
    <property type="entry name" value="PROTEIN NATD1"/>
    <property type="match status" value="1"/>
</dbReference>
<evidence type="ECO:0000313" key="2">
    <source>
        <dbReference type="EMBL" id="PKA46369.1"/>
    </source>
</evidence>
<sequence length="53" mass="6005">MGIASHLCVAAFSHAQRHSMLVRPTCSYVAETFLPRNPNWSTFVHKEELKSSM</sequence>
<gene>
    <name evidence="2" type="ORF">AXF42_Ash021713</name>
</gene>
<dbReference type="Gene3D" id="3.40.630.30">
    <property type="match status" value="1"/>
</dbReference>
<dbReference type="Proteomes" id="UP000236161">
    <property type="component" value="Unassembled WGS sequence"/>
</dbReference>